<evidence type="ECO:0000256" key="1">
    <source>
        <dbReference type="SAM" id="MobiDB-lite"/>
    </source>
</evidence>
<sequence>MKTDIRINTELFAHPKYKRLLRRLSWCGCAHLPHLFAWAAANRPDGDLSGLTDEDLELAVNYPPGQGAFIAILAEIGFLEGEEGARQIHDWAEHQPWASGSSLRAARGKWNSIKRHHGEAEADRQVPEWAARRNADSSKIDAASNANSNADSLLPAMLGNGCSNAPYPSPSPSPSPSPKARAIAQQAARSGRSRVAYTETFERFWAAYPNRKGKAVAFKAWVKLQLDSEVEALITDVTARHARDRDWLRDGGAYIPHGSTYLAQRRWEDEITSDGPGSRSVEAWEIAE</sequence>
<protein>
    <recommendedName>
        <fullName evidence="4">DUF1376 domain-containing protein</fullName>
    </recommendedName>
</protein>
<evidence type="ECO:0000313" key="2">
    <source>
        <dbReference type="EMBL" id="GAA5075618.1"/>
    </source>
</evidence>
<feature type="region of interest" description="Disordered" evidence="1">
    <location>
        <begin position="116"/>
        <end position="146"/>
    </location>
</feature>
<accession>A0ABP9LGM5</accession>
<proteinExistence type="predicted"/>
<name>A0ABP9LGM5_9GAMM</name>
<evidence type="ECO:0000313" key="3">
    <source>
        <dbReference type="Proteomes" id="UP001501083"/>
    </source>
</evidence>
<dbReference type="Proteomes" id="UP001501083">
    <property type="component" value="Unassembled WGS sequence"/>
</dbReference>
<dbReference type="RefSeq" id="WP_158985702.1">
    <property type="nucleotide sequence ID" value="NZ_BAABKY010000002.1"/>
</dbReference>
<keyword evidence="3" id="KW-1185">Reference proteome</keyword>
<comment type="caution">
    <text evidence="2">The sequence shown here is derived from an EMBL/GenBank/DDBJ whole genome shotgun (WGS) entry which is preliminary data.</text>
</comment>
<feature type="compositionally biased region" description="Basic and acidic residues" evidence="1">
    <location>
        <begin position="118"/>
        <end position="139"/>
    </location>
</feature>
<reference evidence="3" key="1">
    <citation type="journal article" date="2019" name="Int. J. Syst. Evol. Microbiol.">
        <title>The Global Catalogue of Microorganisms (GCM) 10K type strain sequencing project: providing services to taxonomists for standard genome sequencing and annotation.</title>
        <authorList>
            <consortium name="The Broad Institute Genomics Platform"/>
            <consortium name="The Broad Institute Genome Sequencing Center for Infectious Disease"/>
            <person name="Wu L."/>
            <person name="Ma J."/>
        </authorList>
    </citation>
    <scope>NUCLEOTIDE SEQUENCE [LARGE SCALE GENOMIC DNA]</scope>
    <source>
        <strain evidence="3">JCM 19212</strain>
    </source>
</reference>
<organism evidence="2 3">
    <name type="scientific">Lysobacter panacisoli</name>
    <dbReference type="NCBI Taxonomy" id="1255263"/>
    <lineage>
        <taxon>Bacteria</taxon>
        <taxon>Pseudomonadati</taxon>
        <taxon>Pseudomonadota</taxon>
        <taxon>Gammaproteobacteria</taxon>
        <taxon>Lysobacterales</taxon>
        <taxon>Lysobacteraceae</taxon>
        <taxon>Lysobacter</taxon>
    </lineage>
</organism>
<evidence type="ECO:0008006" key="4">
    <source>
        <dbReference type="Google" id="ProtNLM"/>
    </source>
</evidence>
<dbReference type="EMBL" id="BAABKY010000002">
    <property type="protein sequence ID" value="GAA5075618.1"/>
    <property type="molecule type" value="Genomic_DNA"/>
</dbReference>
<gene>
    <name evidence="2" type="ORF">GCM10025759_19320</name>
</gene>